<dbReference type="InterPro" id="IPR010516">
    <property type="entry name" value="SAP18"/>
</dbReference>
<reference evidence="3 4" key="1">
    <citation type="submission" date="2023-05" db="EMBL/GenBank/DDBJ databases">
        <title>A 100% complete, gapless, phased diploid assembly of the Scenedesmus obliquus UTEX 3031 genome.</title>
        <authorList>
            <person name="Biondi T.C."/>
            <person name="Hanschen E.R."/>
            <person name="Kwon T."/>
            <person name="Eng W."/>
            <person name="Kruse C.P.S."/>
            <person name="Koehler S.I."/>
            <person name="Kunde Y."/>
            <person name="Gleasner C.D."/>
            <person name="You Mak K.T."/>
            <person name="Polle J."/>
            <person name="Hovde B.T."/>
            <person name="Starkenburg S.R."/>
        </authorList>
    </citation>
    <scope>NUCLEOTIDE SEQUENCE [LARGE SCALE GENOMIC DNA]</scope>
    <source>
        <strain evidence="3 4">DOE0152z</strain>
    </source>
</reference>
<proteinExistence type="inferred from homology"/>
<dbReference type="InterPro" id="IPR042534">
    <property type="entry name" value="SAP18_sf"/>
</dbReference>
<evidence type="ECO:0000313" key="4">
    <source>
        <dbReference type="Proteomes" id="UP001244341"/>
    </source>
</evidence>
<dbReference type="Pfam" id="PF06487">
    <property type="entry name" value="SAP18"/>
    <property type="match status" value="1"/>
</dbReference>
<evidence type="ECO:0000313" key="3">
    <source>
        <dbReference type="EMBL" id="WIA18586.1"/>
    </source>
</evidence>
<evidence type="ECO:0000256" key="2">
    <source>
        <dbReference type="SAM" id="MobiDB-lite"/>
    </source>
</evidence>
<evidence type="ECO:0000256" key="1">
    <source>
        <dbReference type="ARBA" id="ARBA00009143"/>
    </source>
</evidence>
<protein>
    <recommendedName>
        <fullName evidence="5">Histone deacetylase complex subunit SAP18</fullName>
    </recommendedName>
</protein>
<evidence type="ECO:0008006" key="5">
    <source>
        <dbReference type="Google" id="ProtNLM"/>
    </source>
</evidence>
<feature type="region of interest" description="Disordered" evidence="2">
    <location>
        <begin position="1"/>
        <end position="62"/>
    </location>
</feature>
<gene>
    <name evidence="3" type="ORF">OEZ85_010027</name>
</gene>
<dbReference type="EMBL" id="CP126216">
    <property type="protein sequence ID" value="WIA18586.1"/>
    <property type="molecule type" value="Genomic_DNA"/>
</dbReference>
<feature type="compositionally biased region" description="Gly residues" evidence="2">
    <location>
        <begin position="17"/>
        <end position="26"/>
    </location>
</feature>
<dbReference type="Gene3D" id="3.10.20.550">
    <property type="entry name" value="ASAP complex, SAP18 subunit"/>
    <property type="match status" value="1"/>
</dbReference>
<comment type="similarity">
    <text evidence="1">Belongs to the SAP18 family.</text>
</comment>
<accession>A0ABY8UEP6</accession>
<sequence>MRGPGPGPDYYHERQRGYGGPRGGPYGGPPGPRGGYGPTGPYGNRGGPFMGPPMGPPQPQLPPTIPVDREKTCPLLLRVFPKLGGHNRLEAYAKRGAEPPGEVAVYTWPDATLRELAELVREVRPDARRNNVRLSFAFVYPDRRGVSVMKQVGEVWSDARRGSTPDDDKSLQQLQFQTGDFLDVAIL</sequence>
<dbReference type="PANTHER" id="PTHR13082">
    <property type="entry name" value="SAP18"/>
    <property type="match status" value="1"/>
</dbReference>
<name>A0ABY8UEP6_TETOB</name>
<dbReference type="PANTHER" id="PTHR13082:SF0">
    <property type="entry name" value="HISTONE DEACETYLASE COMPLEX SUBUNIT SAP18"/>
    <property type="match status" value="1"/>
</dbReference>
<feature type="compositionally biased region" description="Pro residues" evidence="2">
    <location>
        <begin position="50"/>
        <end position="62"/>
    </location>
</feature>
<keyword evidence="4" id="KW-1185">Reference proteome</keyword>
<feature type="compositionally biased region" description="Gly residues" evidence="2">
    <location>
        <begin position="33"/>
        <end position="49"/>
    </location>
</feature>
<organism evidence="3 4">
    <name type="scientific">Tetradesmus obliquus</name>
    <name type="common">Green alga</name>
    <name type="synonym">Acutodesmus obliquus</name>
    <dbReference type="NCBI Taxonomy" id="3088"/>
    <lineage>
        <taxon>Eukaryota</taxon>
        <taxon>Viridiplantae</taxon>
        <taxon>Chlorophyta</taxon>
        <taxon>core chlorophytes</taxon>
        <taxon>Chlorophyceae</taxon>
        <taxon>CS clade</taxon>
        <taxon>Sphaeropleales</taxon>
        <taxon>Scenedesmaceae</taxon>
        <taxon>Tetradesmus</taxon>
    </lineage>
</organism>
<dbReference type="Proteomes" id="UP001244341">
    <property type="component" value="Chromosome 9b"/>
</dbReference>